<evidence type="ECO:0000256" key="1">
    <source>
        <dbReference type="SAM" id="MobiDB-lite"/>
    </source>
</evidence>
<dbReference type="EMBL" id="CAJPEX010000002">
    <property type="protein sequence ID" value="CAG0912228.1"/>
    <property type="molecule type" value="Genomic_DNA"/>
</dbReference>
<feature type="region of interest" description="Disordered" evidence="1">
    <location>
        <begin position="36"/>
        <end position="56"/>
    </location>
</feature>
<organism evidence="2">
    <name type="scientific">Notodromas monacha</name>
    <dbReference type="NCBI Taxonomy" id="399045"/>
    <lineage>
        <taxon>Eukaryota</taxon>
        <taxon>Metazoa</taxon>
        <taxon>Ecdysozoa</taxon>
        <taxon>Arthropoda</taxon>
        <taxon>Crustacea</taxon>
        <taxon>Oligostraca</taxon>
        <taxon>Ostracoda</taxon>
        <taxon>Podocopa</taxon>
        <taxon>Podocopida</taxon>
        <taxon>Cypridocopina</taxon>
        <taxon>Cypridoidea</taxon>
        <taxon>Cyprididae</taxon>
        <taxon>Notodromas</taxon>
    </lineage>
</organism>
<keyword evidence="3" id="KW-1185">Reference proteome</keyword>
<dbReference type="Proteomes" id="UP000678499">
    <property type="component" value="Unassembled WGS sequence"/>
</dbReference>
<sequence>MTHNNCHFWPSSGEREVAGFGLDLFASVLMSSWPAGADSEAPTSGSEKQLSNLADDQVSWPRNEAAERQMRLLNHELCFSFLTSRRSQISPASSMFKLFKSKPSNSTKNAKKSARLPGLFSACFGDQQELFRGGGRIHPRSRLRASSPGACWAYDVADLPRVFRYVLVCQHPVLSSATPRTGTGPTLTSQFVVADERSSSGSVVLVLEEFLGPASLLPSSMSLHFLTVTTLGLLRDSPFCPASVGDEALGASESMSSL</sequence>
<gene>
    <name evidence="2" type="ORF">NMOB1V02_LOCUS26</name>
</gene>
<feature type="compositionally biased region" description="Polar residues" evidence="1">
    <location>
        <begin position="41"/>
        <end position="54"/>
    </location>
</feature>
<reference evidence="2" key="1">
    <citation type="submission" date="2020-11" db="EMBL/GenBank/DDBJ databases">
        <authorList>
            <person name="Tran Van P."/>
        </authorList>
    </citation>
    <scope>NUCLEOTIDE SEQUENCE</scope>
</reference>
<evidence type="ECO:0000313" key="3">
    <source>
        <dbReference type="Proteomes" id="UP000678499"/>
    </source>
</evidence>
<dbReference type="EMBL" id="OA882039">
    <property type="protein sequence ID" value="CAD7272076.1"/>
    <property type="molecule type" value="Genomic_DNA"/>
</dbReference>
<protein>
    <submittedName>
        <fullName evidence="2">Uncharacterized protein</fullName>
    </submittedName>
</protein>
<name>A0A7R9G8L5_9CRUS</name>
<accession>A0A7R9G8L5</accession>
<dbReference type="AlphaFoldDB" id="A0A7R9G8L5"/>
<evidence type="ECO:0000313" key="2">
    <source>
        <dbReference type="EMBL" id="CAD7272076.1"/>
    </source>
</evidence>
<proteinExistence type="predicted"/>